<dbReference type="InterPro" id="IPR016024">
    <property type="entry name" value="ARM-type_fold"/>
</dbReference>
<dbReference type="InterPro" id="IPR029058">
    <property type="entry name" value="AB_hydrolase_fold"/>
</dbReference>
<dbReference type="Gene3D" id="3.40.50.300">
    <property type="entry name" value="P-loop containing nucleotide triphosphate hydrolases"/>
    <property type="match status" value="1"/>
</dbReference>
<sequence length="1349" mass="153525">MAQPLRGVRLKQVNSVDIGDDEPNVDIIAIHGLDTKSPDTWTWRAKDSNEPSVNWLSDPNMLPAKLKRVRIFTCDWPADLLQDSDSVPWTVGEFARRLLAGILDMRFSLAADAKGRDRPILFIASCLGGIILMKALVMADRPESDYYAIRKATRGIVFLATPFRGTSFQDIAAWVEPMLKTWASLRNRSVAQLLDSVKGSTYELEQLVRTFTRLCQDTDHPCKAHTFYETRMTILQSKVLPAALLLWLGQSKLLVDRSSATLDIDSDPLPLERRHVMMNKFCGPHDADYETVTGRLDALLQMVRNGPLQQADAWIRDKHYTADRLRIQRLSGQLLPMDQCYINLVIVERPGESTQKLKETQSSPFSVFARQMLEAPDDTSQIELSTIFNERKGRDGNPMQPRRILIRGRAGVGKTTLCKKIIHEFQRCTWTQWNKIFDRILWVPLRNLKLDERKRPGYNYECLFSDEYFSLPESKPKLARELAKALATKSSKTLFLLDGLDEVPQLMVGESPMALFLRDHLLKQPNVIITSRPSGKSLPGMDLELETIGFYEEQVEAYLNADPGIEPKINEVKVFLQQHWLLQGLVRIPVQLDALCYTWSDFDSGTSPETMTEIYQAIEQKLWRKDAVRLERMTQDEADSSHCTEIEDKVESEVHLLECLAFAGMHSDVLDYTSTHREKVCRAWRSSRKAHALVLPLDETLSRLSFLRSSDTSTRIKDRSYHFIHLTFQEYFAARYFVHQWSSREPLCALELGTQEKGSMKELDAESFLRREKYNARYDIFWRFVTGLLHAGKDEDELCRFFRLIEDQPRDLLGPVHQRLIMHCLSEVPSSDGIESFALLRKRLEHQLSQWLKFECKLASIDEGYLQLFGRQVHLVREVEFPEKCLNNILERASEDAKRAVLYGLETRPRLPRSTIDLMTSWIESEDIDSTWIHPVLRILSSHHDLPIRTLNALIRCIDDGNFRTQEYAVDALRAQGTLSEKIRDIIASRVKNGHPTFQRRALFTLSGLPLEYAIAITVAQLDHSDAVIRRHTLQSLLYDDDFPGYVIQAVAARLEDRHKNIRLDALSVLNDREALPQDAIKLVVAHLGDKDFFIQDSVLKVLRSQKTLPEDILKDLVAQLQVHDKGTQAAALKALNGTKQPYLSAEIVSEIAEKLQDRDAAVREQAALTLTGQSTLPQGVVKALAAQLEHDDEDVRLAAAKALCDRSLSEDILDAIAARLADPDGFVRRAALKALESKPDLPQRIVKAVLQSLSNEDRHTRQRAIHVLVNQASLIPEVLHKATICHTLLKQSFSEHISCYVMDGVTYLDMPHGLGKVTLKGNPNEFMEAMLEMQREVGIPRQIDGLGA</sequence>
<dbReference type="RefSeq" id="XP_024745352.1">
    <property type="nucleotide sequence ID" value="XM_024891802.1"/>
</dbReference>
<gene>
    <name evidence="2" type="ORF">BBK36DRAFT_1130052</name>
</gene>
<dbReference type="Pfam" id="PF23238">
    <property type="entry name" value="DUF7068"/>
    <property type="match status" value="1"/>
</dbReference>
<protein>
    <recommendedName>
        <fullName evidence="1">NACHT domain-containing protein</fullName>
    </recommendedName>
</protein>
<evidence type="ECO:0000313" key="3">
    <source>
        <dbReference type="Proteomes" id="UP000241546"/>
    </source>
</evidence>
<dbReference type="InterPro" id="IPR055496">
    <property type="entry name" value="DUF7068"/>
</dbReference>
<dbReference type="Pfam" id="PF05729">
    <property type="entry name" value="NACHT"/>
    <property type="match status" value="1"/>
</dbReference>
<dbReference type="PANTHER" id="PTHR46844:SF1">
    <property type="entry name" value="SLR5058 PROTEIN"/>
    <property type="match status" value="1"/>
</dbReference>
<accession>A0A2T4AY75</accession>
<evidence type="ECO:0000313" key="2">
    <source>
        <dbReference type="EMBL" id="PTB62032.1"/>
    </source>
</evidence>
<proteinExistence type="predicted"/>
<evidence type="ECO:0000259" key="1">
    <source>
        <dbReference type="PROSITE" id="PS50837"/>
    </source>
</evidence>
<dbReference type="Proteomes" id="UP000241546">
    <property type="component" value="Unassembled WGS sequence"/>
</dbReference>
<name>A0A2T4AY75_9HYPO</name>
<dbReference type="SUPFAM" id="SSF52540">
    <property type="entry name" value="P-loop containing nucleoside triphosphate hydrolases"/>
    <property type="match status" value="1"/>
</dbReference>
<dbReference type="InterPro" id="IPR007111">
    <property type="entry name" value="NACHT_NTPase"/>
</dbReference>
<dbReference type="EMBL" id="KZ680225">
    <property type="protein sequence ID" value="PTB62032.1"/>
    <property type="molecule type" value="Genomic_DNA"/>
</dbReference>
<dbReference type="PROSITE" id="PS50837">
    <property type="entry name" value="NACHT"/>
    <property type="match status" value="1"/>
</dbReference>
<dbReference type="SUPFAM" id="SSF48371">
    <property type="entry name" value="ARM repeat"/>
    <property type="match status" value="1"/>
</dbReference>
<dbReference type="InterPro" id="IPR027417">
    <property type="entry name" value="P-loop_NTPase"/>
</dbReference>
<reference evidence="3" key="1">
    <citation type="submission" date="2016-07" db="EMBL/GenBank/DDBJ databases">
        <title>Multiple horizontal gene transfer events from other fungi enriched the ability of initially mycotrophic Trichoderma (Ascomycota) to feed on dead plant biomass.</title>
        <authorList>
            <consortium name="DOE Joint Genome Institute"/>
            <person name="Atanasova L."/>
            <person name="Chenthamara K."/>
            <person name="Zhang J."/>
            <person name="Grujic M."/>
            <person name="Henrissat B."/>
            <person name="Kuo A."/>
            <person name="Aerts A."/>
            <person name="Salamov A."/>
            <person name="Lipzen A."/>
            <person name="Labutti K."/>
            <person name="Barry K."/>
            <person name="Miao Y."/>
            <person name="Rahimi M.J."/>
            <person name="Shen Q."/>
            <person name="Grigoriev I.V."/>
            <person name="Kubicek C.P."/>
            <person name="Druzhinina I.S."/>
        </authorList>
    </citation>
    <scope>NUCLEOTIDE SEQUENCE [LARGE SCALE GENOMIC DNA]</scope>
    <source>
        <strain evidence="3">TUCIM 6016</strain>
    </source>
</reference>
<dbReference type="InterPro" id="IPR003593">
    <property type="entry name" value="AAA+_ATPase"/>
</dbReference>
<dbReference type="OrthoDB" id="427518at2759"/>
<dbReference type="PANTHER" id="PTHR46844">
    <property type="entry name" value="SLR5058 PROTEIN"/>
    <property type="match status" value="1"/>
</dbReference>
<dbReference type="SMART" id="SM00382">
    <property type="entry name" value="AAA"/>
    <property type="match status" value="1"/>
</dbReference>
<keyword evidence="3" id="KW-1185">Reference proteome</keyword>
<dbReference type="Gene3D" id="3.40.50.1820">
    <property type="entry name" value="alpha/beta hydrolase"/>
    <property type="match status" value="1"/>
</dbReference>
<dbReference type="GeneID" id="36599920"/>
<dbReference type="Gene3D" id="1.25.10.10">
    <property type="entry name" value="Leucine-rich Repeat Variant"/>
    <property type="match status" value="2"/>
</dbReference>
<dbReference type="InterPro" id="IPR011989">
    <property type="entry name" value="ARM-like"/>
</dbReference>
<dbReference type="Pfam" id="PF13646">
    <property type="entry name" value="HEAT_2"/>
    <property type="match status" value="1"/>
</dbReference>
<organism evidence="2 3">
    <name type="scientific">Trichoderma citrinoviride</name>
    <dbReference type="NCBI Taxonomy" id="58853"/>
    <lineage>
        <taxon>Eukaryota</taxon>
        <taxon>Fungi</taxon>
        <taxon>Dikarya</taxon>
        <taxon>Ascomycota</taxon>
        <taxon>Pezizomycotina</taxon>
        <taxon>Sordariomycetes</taxon>
        <taxon>Hypocreomycetidae</taxon>
        <taxon>Hypocreales</taxon>
        <taxon>Hypocreaceae</taxon>
        <taxon>Trichoderma</taxon>
    </lineage>
</organism>
<dbReference type="SUPFAM" id="SSF53474">
    <property type="entry name" value="alpha/beta-Hydrolases"/>
    <property type="match status" value="1"/>
</dbReference>
<feature type="domain" description="NACHT" evidence="1">
    <location>
        <begin position="402"/>
        <end position="535"/>
    </location>
</feature>